<evidence type="ECO:0000313" key="2">
    <source>
        <dbReference type="EMBL" id="KRM12276.1"/>
    </source>
</evidence>
<proteinExistence type="predicted"/>
<name>A0A0R1W8S6_9LACO</name>
<evidence type="ECO:0000313" key="3">
    <source>
        <dbReference type="Proteomes" id="UP000051820"/>
    </source>
</evidence>
<feature type="coiled-coil region" evidence="1">
    <location>
        <begin position="4"/>
        <end position="38"/>
    </location>
</feature>
<dbReference type="EMBL" id="AZGF01000009">
    <property type="protein sequence ID" value="KRM12276.1"/>
    <property type="molecule type" value="Genomic_DNA"/>
</dbReference>
<organism evidence="2 3">
    <name type="scientific">Paucilactobacillus suebicus DSM 5007 = KCTC 3549</name>
    <dbReference type="NCBI Taxonomy" id="1423807"/>
    <lineage>
        <taxon>Bacteria</taxon>
        <taxon>Bacillati</taxon>
        <taxon>Bacillota</taxon>
        <taxon>Bacilli</taxon>
        <taxon>Lactobacillales</taxon>
        <taxon>Lactobacillaceae</taxon>
        <taxon>Paucilactobacillus</taxon>
    </lineage>
</organism>
<gene>
    <name evidence="2" type="ORF">FD16_GL002461</name>
</gene>
<dbReference type="Proteomes" id="UP000051820">
    <property type="component" value="Unassembled WGS sequence"/>
</dbReference>
<keyword evidence="1" id="KW-0175">Coiled coil</keyword>
<evidence type="ECO:0000256" key="1">
    <source>
        <dbReference type="SAM" id="Coils"/>
    </source>
</evidence>
<protein>
    <submittedName>
        <fullName evidence="2">Uncharacterized protein</fullName>
    </submittedName>
</protein>
<keyword evidence="3" id="KW-1185">Reference proteome</keyword>
<dbReference type="PATRIC" id="fig|1423807.3.peg.2542"/>
<reference evidence="2 3" key="1">
    <citation type="journal article" date="2015" name="Genome Announc.">
        <title>Expanding the biotechnology potential of lactobacilli through comparative genomics of 213 strains and associated genera.</title>
        <authorList>
            <person name="Sun Z."/>
            <person name="Harris H.M."/>
            <person name="McCann A."/>
            <person name="Guo C."/>
            <person name="Argimon S."/>
            <person name="Zhang W."/>
            <person name="Yang X."/>
            <person name="Jeffery I.B."/>
            <person name="Cooney J.C."/>
            <person name="Kagawa T.F."/>
            <person name="Liu W."/>
            <person name="Song Y."/>
            <person name="Salvetti E."/>
            <person name="Wrobel A."/>
            <person name="Rasinkangas P."/>
            <person name="Parkhill J."/>
            <person name="Rea M.C."/>
            <person name="O'Sullivan O."/>
            <person name="Ritari J."/>
            <person name="Douillard F.P."/>
            <person name="Paul Ross R."/>
            <person name="Yang R."/>
            <person name="Briner A.E."/>
            <person name="Felis G.E."/>
            <person name="de Vos W.M."/>
            <person name="Barrangou R."/>
            <person name="Klaenhammer T.R."/>
            <person name="Caufield P.W."/>
            <person name="Cui Y."/>
            <person name="Zhang H."/>
            <person name="O'Toole P.W."/>
        </authorList>
    </citation>
    <scope>NUCLEOTIDE SEQUENCE [LARGE SCALE GENOMIC DNA]</scope>
    <source>
        <strain evidence="2 3">DSM 5007</strain>
    </source>
</reference>
<dbReference type="STRING" id="1423807.FD16_GL002461"/>
<accession>A0A0R1W8S6</accession>
<sequence length="101" mass="11432">MEWIAVAKMTVEEVKAKLADLKERITTTKQDSEEFNQAVVELHDLDKVLNIDEMDVIVKNLGRQLTDDEYAALIVASANQEDVFDLFPGIERPADLNSLKK</sequence>
<dbReference type="AlphaFoldDB" id="A0A0R1W8S6"/>
<comment type="caution">
    <text evidence="2">The sequence shown here is derived from an EMBL/GenBank/DDBJ whole genome shotgun (WGS) entry which is preliminary data.</text>
</comment>